<dbReference type="OrthoDB" id="416253at2759"/>
<dbReference type="InterPro" id="IPR036812">
    <property type="entry name" value="NAD(P)_OxRdtase_dom_sf"/>
</dbReference>
<keyword evidence="6" id="KW-1185">Reference proteome</keyword>
<evidence type="ECO:0000313" key="6">
    <source>
        <dbReference type="Proteomes" id="UP000015241"/>
    </source>
</evidence>
<dbReference type="PANTHER" id="PTHR11732">
    <property type="entry name" value="ALDO/KETO REDUCTASE"/>
    <property type="match status" value="1"/>
</dbReference>
<protein>
    <recommendedName>
        <fullName evidence="4">NADP-dependent oxidoreductase domain-containing protein</fullName>
    </recommendedName>
</protein>
<dbReference type="InterPro" id="IPR023210">
    <property type="entry name" value="NADP_OxRdtase_dom"/>
</dbReference>
<dbReference type="HOGENOM" id="CLU_023205_0_3_1"/>
<feature type="active site" description="Proton donor" evidence="1">
    <location>
        <position position="51"/>
    </location>
</feature>
<dbReference type="InterPro" id="IPR020471">
    <property type="entry name" value="AKR"/>
</dbReference>
<reference evidence="5 6" key="1">
    <citation type="journal article" date="2012" name="Science">
        <title>The Paleozoic origin of enzymatic lignin decomposition reconstructed from 31 fungal genomes.</title>
        <authorList>
            <person name="Floudas D."/>
            <person name="Binder M."/>
            <person name="Riley R."/>
            <person name="Barry K."/>
            <person name="Blanchette R.A."/>
            <person name="Henrissat B."/>
            <person name="Martinez A.T."/>
            <person name="Otillar R."/>
            <person name="Spatafora J.W."/>
            <person name="Yadav J.S."/>
            <person name="Aerts A."/>
            <person name="Benoit I."/>
            <person name="Boyd A."/>
            <person name="Carlson A."/>
            <person name="Copeland A."/>
            <person name="Coutinho P.M."/>
            <person name="de Vries R.P."/>
            <person name="Ferreira P."/>
            <person name="Findley K."/>
            <person name="Foster B."/>
            <person name="Gaskell J."/>
            <person name="Glotzer D."/>
            <person name="Gorecki P."/>
            <person name="Heitman J."/>
            <person name="Hesse C."/>
            <person name="Hori C."/>
            <person name="Igarashi K."/>
            <person name="Jurgens J.A."/>
            <person name="Kallen N."/>
            <person name="Kersten P."/>
            <person name="Kohler A."/>
            <person name="Kuees U."/>
            <person name="Kumar T.K.A."/>
            <person name="Kuo A."/>
            <person name="LaButti K."/>
            <person name="Larrondo L.F."/>
            <person name="Lindquist E."/>
            <person name="Ling A."/>
            <person name="Lombard V."/>
            <person name="Lucas S."/>
            <person name="Lundell T."/>
            <person name="Martin R."/>
            <person name="McLaughlin D.J."/>
            <person name="Morgenstern I."/>
            <person name="Morin E."/>
            <person name="Murat C."/>
            <person name="Nagy L.G."/>
            <person name="Nolan M."/>
            <person name="Ohm R.A."/>
            <person name="Patyshakuliyeva A."/>
            <person name="Rokas A."/>
            <person name="Ruiz-Duenas F.J."/>
            <person name="Sabat G."/>
            <person name="Salamov A."/>
            <person name="Samejima M."/>
            <person name="Schmutz J."/>
            <person name="Slot J.C."/>
            <person name="St John F."/>
            <person name="Stenlid J."/>
            <person name="Sun H."/>
            <person name="Sun S."/>
            <person name="Syed K."/>
            <person name="Tsang A."/>
            <person name="Wiebenga A."/>
            <person name="Young D."/>
            <person name="Pisabarro A."/>
            <person name="Eastwood D.C."/>
            <person name="Martin F."/>
            <person name="Cullen D."/>
            <person name="Grigoriev I.V."/>
            <person name="Hibbett D.S."/>
        </authorList>
    </citation>
    <scope>NUCLEOTIDE SEQUENCE</scope>
    <source>
        <strain evidence="6">FP-58527</strain>
    </source>
</reference>
<sequence>MSSLTITLNDDTKIPWLGFGTGTALYSKDAENAVRQAIQTGIIHLDGAQVYNNEESLGAGIAAAGKPRSELYITTKLNLIPPGQTVRDTLVASLKKLQTDYVDLFLIHFPINHETPLPEIWRQFEEIQKEGLAKSIGVSNFRVKDFEEILPSAKVIPSVNQIEYHPYVFKADQPVIEYLKKHNITPTSYGGLTPVVRFAGGPVDPVLQSAAARLSKESGKTVNEGQVLQLWLRAKGIPAITTSSKVERIKEYIATETLPDLTPEEIKAIDDEGSKVHHRVFAKFFDS</sequence>
<dbReference type="InterPro" id="IPR018170">
    <property type="entry name" value="Aldo/ket_reductase_CS"/>
</dbReference>
<dbReference type="SUPFAM" id="SSF51430">
    <property type="entry name" value="NAD(P)-linked oxidoreductase"/>
    <property type="match status" value="1"/>
</dbReference>
<dbReference type="GO" id="GO:0016652">
    <property type="term" value="F:oxidoreductase activity, acting on NAD(P)H as acceptor"/>
    <property type="evidence" value="ECO:0007669"/>
    <property type="project" value="InterPro"/>
</dbReference>
<dbReference type="STRING" id="743788.S8DZX5"/>
<name>S8DZX5_FOMSC</name>
<dbReference type="Proteomes" id="UP000015241">
    <property type="component" value="Unassembled WGS sequence"/>
</dbReference>
<evidence type="ECO:0000259" key="4">
    <source>
        <dbReference type="Pfam" id="PF00248"/>
    </source>
</evidence>
<evidence type="ECO:0000256" key="3">
    <source>
        <dbReference type="PIRSR" id="PIRSR000097-3"/>
    </source>
</evidence>
<dbReference type="InParanoid" id="S8DZX5"/>
<dbReference type="PIRSF" id="PIRSF000097">
    <property type="entry name" value="AKR"/>
    <property type="match status" value="1"/>
</dbReference>
<feature type="domain" description="NADP-dependent oxidoreductase" evidence="4">
    <location>
        <begin position="22"/>
        <end position="190"/>
    </location>
</feature>
<organism evidence="5 6">
    <name type="scientific">Fomitopsis schrenkii</name>
    <name type="common">Brown rot fungus</name>
    <dbReference type="NCBI Taxonomy" id="2126942"/>
    <lineage>
        <taxon>Eukaryota</taxon>
        <taxon>Fungi</taxon>
        <taxon>Dikarya</taxon>
        <taxon>Basidiomycota</taxon>
        <taxon>Agaricomycotina</taxon>
        <taxon>Agaricomycetes</taxon>
        <taxon>Polyporales</taxon>
        <taxon>Fomitopsis</taxon>
    </lineage>
</organism>
<dbReference type="CDD" id="cd19120">
    <property type="entry name" value="AKR_AKR3C2-3"/>
    <property type="match status" value="1"/>
</dbReference>
<dbReference type="AlphaFoldDB" id="S8DZX5"/>
<dbReference type="Pfam" id="PF00248">
    <property type="entry name" value="Aldo_ket_red"/>
    <property type="match status" value="1"/>
</dbReference>
<evidence type="ECO:0000313" key="5">
    <source>
        <dbReference type="EMBL" id="EPS98526.1"/>
    </source>
</evidence>
<evidence type="ECO:0000256" key="2">
    <source>
        <dbReference type="PIRSR" id="PIRSR000097-2"/>
    </source>
</evidence>
<dbReference type="PROSITE" id="PS00062">
    <property type="entry name" value="ALDOKETO_REDUCTASE_2"/>
    <property type="match status" value="1"/>
</dbReference>
<feature type="binding site" evidence="2">
    <location>
        <position position="108"/>
    </location>
    <ligand>
        <name>substrate</name>
    </ligand>
</feature>
<dbReference type="FunCoup" id="S8DZX5">
    <property type="interactions" value="212"/>
</dbReference>
<proteinExistence type="predicted"/>
<feature type="site" description="Lowers pKa of active site Tyr" evidence="3">
    <location>
        <position position="76"/>
    </location>
</feature>
<dbReference type="eggNOG" id="KOG1577">
    <property type="taxonomic scope" value="Eukaryota"/>
</dbReference>
<evidence type="ECO:0000256" key="1">
    <source>
        <dbReference type="PIRSR" id="PIRSR000097-1"/>
    </source>
</evidence>
<dbReference type="PRINTS" id="PR00069">
    <property type="entry name" value="ALDKETRDTASE"/>
</dbReference>
<dbReference type="Gene3D" id="3.20.20.100">
    <property type="entry name" value="NADP-dependent oxidoreductase domain"/>
    <property type="match status" value="1"/>
</dbReference>
<gene>
    <name evidence="5" type="ORF">FOMPIDRAFT_1024563</name>
</gene>
<dbReference type="EMBL" id="KE504164">
    <property type="protein sequence ID" value="EPS98526.1"/>
    <property type="molecule type" value="Genomic_DNA"/>
</dbReference>
<accession>S8DZX5</accession>
<dbReference type="InterPro" id="IPR044494">
    <property type="entry name" value="AKR3C2/3"/>
</dbReference>